<accession>A0ABY1JD57</accession>
<dbReference type="SUPFAM" id="SSF56194">
    <property type="entry name" value="Uridine diphospho-N-Acetylenolpyruvylglucosamine reductase, MurB, C-terminal domain"/>
    <property type="match status" value="1"/>
</dbReference>
<keyword evidence="19" id="KW-1185">Reference proteome</keyword>
<comment type="function">
    <text evidence="2 16">Cell wall formation.</text>
</comment>
<protein>
    <recommendedName>
        <fullName evidence="16">UDP-N-acetylenolpyruvoylglucosamine reductase</fullName>
        <ecNumber evidence="16">1.3.1.98</ecNumber>
    </recommendedName>
    <alternativeName>
        <fullName evidence="16">UDP-N-acetylmuramate dehydrogenase</fullName>
    </alternativeName>
</protein>
<evidence type="ECO:0000256" key="16">
    <source>
        <dbReference type="HAMAP-Rule" id="MF_00037"/>
    </source>
</evidence>
<evidence type="ECO:0000259" key="17">
    <source>
        <dbReference type="PROSITE" id="PS51387"/>
    </source>
</evidence>
<feature type="active site" evidence="16">
    <location>
        <position position="301"/>
    </location>
</feature>
<dbReference type="PROSITE" id="PS51387">
    <property type="entry name" value="FAD_PCMH"/>
    <property type="match status" value="1"/>
</dbReference>
<dbReference type="InterPro" id="IPR036318">
    <property type="entry name" value="FAD-bd_PCMH-like_sf"/>
</dbReference>
<dbReference type="InterPro" id="IPR016169">
    <property type="entry name" value="FAD-bd_PCMH_sub2"/>
</dbReference>
<dbReference type="NCBIfam" id="TIGR00179">
    <property type="entry name" value="murB"/>
    <property type="match status" value="1"/>
</dbReference>
<dbReference type="RefSeq" id="WP_074199534.1">
    <property type="nucleotide sequence ID" value="NZ_DAONBL010000007.1"/>
</dbReference>
<dbReference type="Pfam" id="PF01565">
    <property type="entry name" value="FAD_binding_4"/>
    <property type="match status" value="1"/>
</dbReference>
<dbReference type="InterPro" id="IPR036635">
    <property type="entry name" value="MurB_C_sf"/>
</dbReference>
<feature type="active site" description="Proton donor" evidence="16">
    <location>
        <position position="226"/>
    </location>
</feature>
<dbReference type="InterPro" id="IPR016167">
    <property type="entry name" value="FAD-bd_PCMH_sub1"/>
</dbReference>
<keyword evidence="14 16" id="KW-0961">Cell wall biogenesis/degradation</keyword>
<dbReference type="Pfam" id="PF02873">
    <property type="entry name" value="MurB_C"/>
    <property type="match status" value="1"/>
</dbReference>
<evidence type="ECO:0000256" key="4">
    <source>
        <dbReference type="ARBA" id="ARBA00004752"/>
    </source>
</evidence>
<evidence type="ECO:0000313" key="18">
    <source>
        <dbReference type="EMBL" id="SIN67746.1"/>
    </source>
</evidence>
<evidence type="ECO:0000256" key="2">
    <source>
        <dbReference type="ARBA" id="ARBA00003921"/>
    </source>
</evidence>
<evidence type="ECO:0000256" key="15">
    <source>
        <dbReference type="ARBA" id="ARBA00048914"/>
    </source>
</evidence>
<gene>
    <name evidence="16" type="primary">murB</name>
    <name evidence="18" type="ORF">SAMN05444368_1094</name>
</gene>
<reference evidence="18 19" key="1">
    <citation type="submission" date="2016-11" db="EMBL/GenBank/DDBJ databases">
        <authorList>
            <person name="Varghese N."/>
            <person name="Submissions S."/>
        </authorList>
    </citation>
    <scope>NUCLEOTIDE SEQUENCE [LARGE SCALE GENOMIC DNA]</scope>
    <source>
        <strain evidence="18 19">DSM 20664</strain>
    </source>
</reference>
<comment type="pathway">
    <text evidence="4 16">Cell wall biogenesis; peptidoglycan biosynthesis.</text>
</comment>
<name>A0ABY1JD57_9BACT</name>
<feature type="domain" description="FAD-binding PCMH-type" evidence="17">
    <location>
        <begin position="32"/>
        <end position="197"/>
    </location>
</feature>
<keyword evidence="6 16" id="KW-0132">Cell division</keyword>
<comment type="subcellular location">
    <subcellularLocation>
        <location evidence="3 16">Cytoplasm</location>
    </subcellularLocation>
</comment>
<evidence type="ECO:0000256" key="11">
    <source>
        <dbReference type="ARBA" id="ARBA00022984"/>
    </source>
</evidence>
<proteinExistence type="inferred from homology"/>
<dbReference type="EC" id="1.3.1.98" evidence="16"/>
<evidence type="ECO:0000256" key="12">
    <source>
        <dbReference type="ARBA" id="ARBA00023002"/>
    </source>
</evidence>
<dbReference type="HAMAP" id="MF_00037">
    <property type="entry name" value="MurB"/>
    <property type="match status" value="1"/>
</dbReference>
<dbReference type="Gene3D" id="3.90.78.10">
    <property type="entry name" value="UDP-N-acetylenolpyruvoylglucosamine reductase, C-terminal domain"/>
    <property type="match status" value="1"/>
</dbReference>
<keyword evidence="9 16" id="KW-0521">NADP</keyword>
<evidence type="ECO:0000256" key="14">
    <source>
        <dbReference type="ARBA" id="ARBA00023316"/>
    </source>
</evidence>
<evidence type="ECO:0000256" key="6">
    <source>
        <dbReference type="ARBA" id="ARBA00022618"/>
    </source>
</evidence>
<organism evidence="18 19">
    <name type="scientific">Acetomicrobium flavidum</name>
    <dbReference type="NCBI Taxonomy" id="49896"/>
    <lineage>
        <taxon>Bacteria</taxon>
        <taxon>Thermotogati</taxon>
        <taxon>Synergistota</taxon>
        <taxon>Synergistia</taxon>
        <taxon>Synergistales</taxon>
        <taxon>Acetomicrobiaceae</taxon>
        <taxon>Acetomicrobium</taxon>
    </lineage>
</organism>
<dbReference type="Proteomes" id="UP000185093">
    <property type="component" value="Unassembled WGS sequence"/>
</dbReference>
<comment type="cofactor">
    <cofactor evidence="1 16">
        <name>FAD</name>
        <dbReference type="ChEBI" id="CHEBI:57692"/>
    </cofactor>
</comment>
<dbReference type="Gene3D" id="3.30.43.10">
    <property type="entry name" value="Uridine Diphospho-n-acetylenolpyruvylglucosamine Reductase, domain 2"/>
    <property type="match status" value="1"/>
</dbReference>
<evidence type="ECO:0000256" key="1">
    <source>
        <dbReference type="ARBA" id="ARBA00001974"/>
    </source>
</evidence>
<dbReference type="InterPro" id="IPR006094">
    <property type="entry name" value="Oxid_FAD_bind_N"/>
</dbReference>
<evidence type="ECO:0000256" key="5">
    <source>
        <dbReference type="ARBA" id="ARBA00022490"/>
    </source>
</evidence>
<evidence type="ECO:0000256" key="10">
    <source>
        <dbReference type="ARBA" id="ARBA00022960"/>
    </source>
</evidence>
<dbReference type="Gene3D" id="3.30.465.10">
    <property type="match status" value="1"/>
</dbReference>
<keyword evidence="8 16" id="KW-0274">FAD</keyword>
<evidence type="ECO:0000256" key="3">
    <source>
        <dbReference type="ARBA" id="ARBA00004496"/>
    </source>
</evidence>
<evidence type="ECO:0000256" key="7">
    <source>
        <dbReference type="ARBA" id="ARBA00022630"/>
    </source>
</evidence>
<feature type="active site" evidence="16">
    <location>
        <position position="176"/>
    </location>
</feature>
<dbReference type="PANTHER" id="PTHR21071">
    <property type="entry name" value="UDP-N-ACETYLENOLPYRUVOYLGLUCOSAMINE REDUCTASE"/>
    <property type="match status" value="1"/>
</dbReference>
<dbReference type="NCBIfam" id="NF010480">
    <property type="entry name" value="PRK13905.1"/>
    <property type="match status" value="1"/>
</dbReference>
<keyword evidence="5 16" id="KW-0963">Cytoplasm</keyword>
<keyword evidence="13 16" id="KW-0131">Cell cycle</keyword>
<comment type="catalytic activity">
    <reaction evidence="15 16">
        <text>UDP-N-acetyl-alpha-D-muramate + NADP(+) = UDP-N-acetyl-3-O-(1-carboxyvinyl)-alpha-D-glucosamine + NADPH + H(+)</text>
        <dbReference type="Rhea" id="RHEA:12248"/>
        <dbReference type="ChEBI" id="CHEBI:15378"/>
        <dbReference type="ChEBI" id="CHEBI:57783"/>
        <dbReference type="ChEBI" id="CHEBI:58349"/>
        <dbReference type="ChEBI" id="CHEBI:68483"/>
        <dbReference type="ChEBI" id="CHEBI:70757"/>
        <dbReference type="EC" id="1.3.1.98"/>
    </reaction>
</comment>
<dbReference type="EMBL" id="FSQZ01000001">
    <property type="protein sequence ID" value="SIN67746.1"/>
    <property type="molecule type" value="Genomic_DNA"/>
</dbReference>
<dbReference type="InterPro" id="IPR011601">
    <property type="entry name" value="MurB_C"/>
</dbReference>
<evidence type="ECO:0000313" key="19">
    <source>
        <dbReference type="Proteomes" id="UP000185093"/>
    </source>
</evidence>
<evidence type="ECO:0000256" key="8">
    <source>
        <dbReference type="ARBA" id="ARBA00022827"/>
    </source>
</evidence>
<dbReference type="PANTHER" id="PTHR21071:SF4">
    <property type="entry name" value="UDP-N-ACETYLENOLPYRUVOYLGLUCOSAMINE REDUCTASE"/>
    <property type="match status" value="1"/>
</dbReference>
<dbReference type="InterPro" id="IPR016166">
    <property type="entry name" value="FAD-bd_PCMH"/>
</dbReference>
<dbReference type="InterPro" id="IPR003170">
    <property type="entry name" value="MurB"/>
</dbReference>
<dbReference type="SUPFAM" id="SSF56176">
    <property type="entry name" value="FAD-binding/transporter-associated domain-like"/>
    <property type="match status" value="1"/>
</dbReference>
<keyword evidence="11 16" id="KW-0573">Peptidoglycan synthesis</keyword>
<comment type="similarity">
    <text evidence="16">Belongs to the MurB family.</text>
</comment>
<keyword evidence="7 16" id="KW-0285">Flavoprotein</keyword>
<sequence length="318" mass="34877">MEPRKLASKLLAIGVSEVRLDEPLAMHSTWKIGGPSDILVHITDTTSLQKLVALAREDDIPLIVIGRGSNILFSDDGFRGIVAKFGKSFATARIDGQDIIADAGIWLPRLARLAASRGIAGLEHASGIPGTLGGLIYMNGGSLRQSIGDMTKRVWALDENCNVIEMSAEDCEFSYRSSVFQHRNLIILRAHLRGTPGDPRDIRKRILNVLAERKHKFPLKQPNCGSVFTNKPEVYELAGPPGKIIEDAGLKGLRVGNVMVSTVHANFIVNLGGGTSKDVFELISKIRDVIYCRIGYWLECEVRYVTPNGDIAPLHKFL</sequence>
<evidence type="ECO:0000256" key="13">
    <source>
        <dbReference type="ARBA" id="ARBA00023306"/>
    </source>
</evidence>
<keyword evidence="10 16" id="KW-0133">Cell shape</keyword>
<comment type="caution">
    <text evidence="18">The sequence shown here is derived from an EMBL/GenBank/DDBJ whole genome shotgun (WGS) entry which is preliminary data.</text>
</comment>
<keyword evidence="12 16" id="KW-0560">Oxidoreductase</keyword>
<evidence type="ECO:0000256" key="9">
    <source>
        <dbReference type="ARBA" id="ARBA00022857"/>
    </source>
</evidence>